<dbReference type="GO" id="GO:0015562">
    <property type="term" value="F:efflux transmembrane transporter activity"/>
    <property type="evidence" value="ECO:0007669"/>
    <property type="project" value="TreeGrafter"/>
</dbReference>
<dbReference type="InterPro" id="IPR006143">
    <property type="entry name" value="RND_pump_MFP"/>
</dbReference>
<evidence type="ECO:0000256" key="1">
    <source>
        <dbReference type="ARBA" id="ARBA00004196"/>
    </source>
</evidence>
<evidence type="ECO:0000256" key="3">
    <source>
        <dbReference type="ARBA" id="ARBA00022448"/>
    </source>
</evidence>
<dbReference type="GO" id="GO:1990281">
    <property type="term" value="C:efflux pump complex"/>
    <property type="evidence" value="ECO:0007669"/>
    <property type="project" value="TreeGrafter"/>
</dbReference>
<keyword evidence="6" id="KW-0732">Signal</keyword>
<dbReference type="Pfam" id="PF25917">
    <property type="entry name" value="BSH_RND"/>
    <property type="match status" value="1"/>
</dbReference>
<dbReference type="InterPro" id="IPR058627">
    <property type="entry name" value="MdtA-like_C"/>
</dbReference>
<evidence type="ECO:0000313" key="9">
    <source>
        <dbReference type="EMBL" id="TDQ49386.1"/>
    </source>
</evidence>
<keyword evidence="3" id="KW-0813">Transport</keyword>
<keyword evidence="10" id="KW-1185">Reference proteome</keyword>
<protein>
    <submittedName>
        <fullName evidence="9">RND family efflux transporter MFP subunit</fullName>
    </submittedName>
</protein>
<feature type="coiled-coil region" evidence="5">
    <location>
        <begin position="89"/>
        <end position="118"/>
    </location>
</feature>
<comment type="caution">
    <text evidence="9">The sequence shown here is derived from an EMBL/GenBank/DDBJ whole genome shotgun (WGS) entry which is preliminary data.</text>
</comment>
<dbReference type="InterPro" id="IPR058625">
    <property type="entry name" value="MdtA-like_BSH"/>
</dbReference>
<dbReference type="AlphaFoldDB" id="A0A4R6USZ4"/>
<dbReference type="Proteomes" id="UP000295375">
    <property type="component" value="Unassembled WGS sequence"/>
</dbReference>
<dbReference type="PANTHER" id="PTHR30469">
    <property type="entry name" value="MULTIDRUG RESISTANCE PROTEIN MDTA"/>
    <property type="match status" value="1"/>
</dbReference>
<feature type="domain" description="Multidrug resistance protein MdtA-like C-terminal permuted SH3" evidence="8">
    <location>
        <begin position="273"/>
        <end position="328"/>
    </location>
</feature>
<proteinExistence type="inferred from homology"/>
<dbReference type="PANTHER" id="PTHR30469:SF38">
    <property type="entry name" value="HLYD FAMILY SECRETION PROTEIN"/>
    <property type="match status" value="1"/>
</dbReference>
<feature type="domain" description="Multidrug resistance protein MdtA-like barrel-sandwich hybrid" evidence="7">
    <location>
        <begin position="49"/>
        <end position="185"/>
    </location>
</feature>
<evidence type="ECO:0000256" key="5">
    <source>
        <dbReference type="SAM" id="Coils"/>
    </source>
</evidence>
<keyword evidence="4 5" id="KW-0175">Coiled coil</keyword>
<dbReference type="Gene3D" id="2.40.50.100">
    <property type="match status" value="1"/>
</dbReference>
<reference evidence="9 10" key="1">
    <citation type="submission" date="2019-03" db="EMBL/GenBank/DDBJ databases">
        <title>Genomic Encyclopedia of Type Strains, Phase IV (KMG-IV): sequencing the most valuable type-strain genomes for metagenomic binning, comparative biology and taxonomic classification.</title>
        <authorList>
            <person name="Goeker M."/>
        </authorList>
    </citation>
    <scope>NUCLEOTIDE SEQUENCE [LARGE SCALE GENOMIC DNA]</scope>
    <source>
        <strain evidence="9 10">DSM 103792</strain>
    </source>
</reference>
<feature type="signal peptide" evidence="6">
    <location>
        <begin position="1"/>
        <end position="20"/>
    </location>
</feature>
<comment type="subcellular location">
    <subcellularLocation>
        <location evidence="1">Cell envelope</location>
    </subcellularLocation>
</comment>
<name>A0A4R6USZ4_9GAMM</name>
<dbReference type="OrthoDB" id="9806939at2"/>
<dbReference type="Gene3D" id="2.40.30.170">
    <property type="match status" value="1"/>
</dbReference>
<gene>
    <name evidence="9" type="ORF">EV696_10490</name>
</gene>
<dbReference type="NCBIfam" id="TIGR01730">
    <property type="entry name" value="RND_mfp"/>
    <property type="match status" value="1"/>
</dbReference>
<feature type="chain" id="PRO_5020485142" evidence="6">
    <location>
        <begin position="21"/>
        <end position="341"/>
    </location>
</feature>
<dbReference type="Gene3D" id="1.10.287.470">
    <property type="entry name" value="Helix hairpin bin"/>
    <property type="match status" value="1"/>
</dbReference>
<dbReference type="Gene3D" id="2.40.420.20">
    <property type="match status" value="1"/>
</dbReference>
<organism evidence="9 10">
    <name type="scientific">Permianibacter aggregans</name>
    <dbReference type="NCBI Taxonomy" id="1510150"/>
    <lineage>
        <taxon>Bacteria</taxon>
        <taxon>Pseudomonadati</taxon>
        <taxon>Pseudomonadota</taxon>
        <taxon>Gammaproteobacteria</taxon>
        <taxon>Pseudomonadales</taxon>
        <taxon>Pseudomonadaceae</taxon>
        <taxon>Permianibacter</taxon>
    </lineage>
</organism>
<comment type="similarity">
    <text evidence="2">Belongs to the membrane fusion protein (MFP) (TC 8.A.1) family.</text>
</comment>
<evidence type="ECO:0000259" key="7">
    <source>
        <dbReference type="Pfam" id="PF25917"/>
    </source>
</evidence>
<dbReference type="EMBL" id="SNYM01000004">
    <property type="protein sequence ID" value="TDQ49386.1"/>
    <property type="molecule type" value="Genomic_DNA"/>
</dbReference>
<evidence type="ECO:0000259" key="8">
    <source>
        <dbReference type="Pfam" id="PF25967"/>
    </source>
</evidence>
<dbReference type="Pfam" id="PF25967">
    <property type="entry name" value="RND-MFP_C"/>
    <property type="match status" value="1"/>
</dbReference>
<dbReference type="RefSeq" id="WP_133588926.1">
    <property type="nucleotide sequence ID" value="NZ_CP037953.1"/>
</dbReference>
<dbReference type="SUPFAM" id="SSF111369">
    <property type="entry name" value="HlyD-like secretion proteins"/>
    <property type="match status" value="1"/>
</dbReference>
<accession>A0A4R6USZ4</accession>
<evidence type="ECO:0000256" key="2">
    <source>
        <dbReference type="ARBA" id="ARBA00009477"/>
    </source>
</evidence>
<sequence length="341" mass="36711">MSCRAAASFFLLLASGLCVAAEPLASVMVSRSEDVRPISLDGRVEAETQAVIAAQTGGRLVERLVEAGDAVKKGQVLLRIDDRESRQLTEASAAQLQAAEAQLALAKQERDRAAALLERKLIGQSQFDQADTRYRAALASVNALQASRRLSQTQQSFTQITAPFDGLVADMQVNVGDLALPGKPLLTVYNPARFRVLAPLSLQLVERWQRSEPVAVELTDGSRLQPAATTLVPNTDPLVQQVTLRFELPTSTPALLPGSFVKVWLPISAPPRLLVPASAVLRRGELTAVYVLDGSHTPSLRQVRLGQRWGDDIEILAGLLDGERVALDPLAAARQRAGAQP</sequence>
<evidence type="ECO:0000313" key="10">
    <source>
        <dbReference type="Proteomes" id="UP000295375"/>
    </source>
</evidence>
<evidence type="ECO:0000256" key="6">
    <source>
        <dbReference type="SAM" id="SignalP"/>
    </source>
</evidence>
<evidence type="ECO:0000256" key="4">
    <source>
        <dbReference type="ARBA" id="ARBA00023054"/>
    </source>
</evidence>